<accession>A0A5F9DSL9</accession>
<evidence type="ECO:0000256" key="8">
    <source>
        <dbReference type="ARBA" id="ARBA00023136"/>
    </source>
</evidence>
<reference evidence="10" key="2">
    <citation type="submission" date="2025-08" db="UniProtKB">
        <authorList>
            <consortium name="Ensembl"/>
        </authorList>
    </citation>
    <scope>IDENTIFICATION</scope>
    <source>
        <strain evidence="10">Thorbecke</strain>
    </source>
</reference>
<dbReference type="InterPro" id="IPR007014">
    <property type="entry name" value="FUN14"/>
</dbReference>
<dbReference type="PANTHER" id="PTHR21346:SF2">
    <property type="entry name" value="FUN14 DOMAIN-CONTAINING PROTEIN 1"/>
    <property type="match status" value="1"/>
</dbReference>
<dbReference type="GeneTree" id="ENSGT00940000154517"/>
<reference evidence="10 11" key="1">
    <citation type="journal article" date="2011" name="Nature">
        <title>A high-resolution map of human evolutionary constraint using 29 mammals.</title>
        <authorList>
            <person name="Lindblad-Toh K."/>
            <person name="Garber M."/>
            <person name="Zuk O."/>
            <person name="Lin M.F."/>
            <person name="Parker B.J."/>
            <person name="Washietl S."/>
            <person name="Kheradpour P."/>
            <person name="Ernst J."/>
            <person name="Jordan G."/>
            <person name="Mauceli E."/>
            <person name="Ward L.D."/>
            <person name="Lowe C.B."/>
            <person name="Holloway A.K."/>
            <person name="Clamp M."/>
            <person name="Gnerre S."/>
            <person name="Alfoldi J."/>
            <person name="Beal K."/>
            <person name="Chang J."/>
            <person name="Clawson H."/>
            <person name="Cuff J."/>
            <person name="Di Palma F."/>
            <person name="Fitzgerald S."/>
            <person name="Flicek P."/>
            <person name="Guttman M."/>
            <person name="Hubisz M.J."/>
            <person name="Jaffe D.B."/>
            <person name="Jungreis I."/>
            <person name="Kent W.J."/>
            <person name="Kostka D."/>
            <person name="Lara M."/>
            <person name="Martins A.L."/>
            <person name="Massingham T."/>
            <person name="Moltke I."/>
            <person name="Raney B.J."/>
            <person name="Rasmussen M.D."/>
            <person name="Robinson J."/>
            <person name="Stark A."/>
            <person name="Vilella A.J."/>
            <person name="Wen J."/>
            <person name="Xie X."/>
            <person name="Zody M.C."/>
            <person name="Baldwin J."/>
            <person name="Bloom T."/>
            <person name="Chin C.W."/>
            <person name="Heiman D."/>
            <person name="Nicol R."/>
            <person name="Nusbaum C."/>
            <person name="Young S."/>
            <person name="Wilkinson J."/>
            <person name="Worley K.C."/>
            <person name="Kovar C.L."/>
            <person name="Muzny D.M."/>
            <person name="Gibbs R.A."/>
            <person name="Cree A."/>
            <person name="Dihn H.H."/>
            <person name="Fowler G."/>
            <person name="Jhangiani S."/>
            <person name="Joshi V."/>
            <person name="Lee S."/>
            <person name="Lewis L.R."/>
            <person name="Nazareth L.V."/>
            <person name="Okwuonu G."/>
            <person name="Santibanez J."/>
            <person name="Warren W.C."/>
            <person name="Mardis E.R."/>
            <person name="Weinstock G.M."/>
            <person name="Wilson R.K."/>
            <person name="Delehaunty K."/>
            <person name="Dooling D."/>
            <person name="Fronik C."/>
            <person name="Fulton L."/>
            <person name="Fulton B."/>
            <person name="Graves T."/>
            <person name="Minx P."/>
            <person name="Sodergren E."/>
            <person name="Birney E."/>
            <person name="Margulies E.H."/>
            <person name="Herrero J."/>
            <person name="Green E.D."/>
            <person name="Haussler D."/>
            <person name="Siepel A."/>
            <person name="Goldman N."/>
            <person name="Pollard K.S."/>
            <person name="Pedersen J.S."/>
            <person name="Lander E.S."/>
            <person name="Kellis M."/>
        </authorList>
    </citation>
    <scope>NUCLEOTIDE SEQUENCE [LARGE SCALE GENOMIC DNA]</scope>
    <source>
        <strain evidence="10 11">Thorbecke inbred</strain>
    </source>
</reference>
<dbReference type="Bgee" id="ENSOCUG00000033973">
    <property type="expression patterns" value="Expressed in aorta and 1 other cell type or tissue"/>
</dbReference>
<name>A0A5F9DSL9_RABIT</name>
<keyword evidence="6" id="KW-0072">Autophagy</keyword>
<feature type="transmembrane region" description="Helical" evidence="9">
    <location>
        <begin position="31"/>
        <end position="54"/>
    </location>
</feature>
<proteinExistence type="inferred from homology"/>
<keyword evidence="4" id="KW-1000">Mitochondrion outer membrane</keyword>
<dbReference type="AlphaFoldDB" id="A0A5F9DSL9"/>
<evidence type="ECO:0000256" key="6">
    <source>
        <dbReference type="ARBA" id="ARBA00023006"/>
    </source>
</evidence>
<dbReference type="InParanoid" id="A0A5F9DSL9"/>
<sequence>MPVAELIVTQIVMRGMTDWYAGILFQKVGKLTATAVGGGFLLLLIASHSGYVTFTNKDVNKTKMQSKKQANKAAPERNSIIEQAIRCLRENIVISSGFVGSFLVGTAS</sequence>
<evidence type="ECO:0000256" key="3">
    <source>
        <dbReference type="ARBA" id="ARBA00022692"/>
    </source>
</evidence>
<evidence type="ECO:0000256" key="2">
    <source>
        <dbReference type="ARBA" id="ARBA00009160"/>
    </source>
</evidence>
<dbReference type="GO" id="GO:0000422">
    <property type="term" value="P:autophagy of mitochondrion"/>
    <property type="evidence" value="ECO:0007669"/>
    <property type="project" value="TreeGrafter"/>
</dbReference>
<comment type="subcellular location">
    <subcellularLocation>
        <location evidence="1">Mitochondrion outer membrane</location>
        <topology evidence="1">Multi-pass membrane protein</topology>
    </subcellularLocation>
</comment>
<keyword evidence="5 9" id="KW-1133">Transmembrane helix</keyword>
<dbReference type="PANTHER" id="PTHR21346">
    <property type="entry name" value="FUN14 DOMAIN CONTAINING"/>
    <property type="match status" value="1"/>
</dbReference>
<dbReference type="Proteomes" id="UP000001811">
    <property type="component" value="Chromosome 1"/>
</dbReference>
<dbReference type="Ensembl" id="ENSOCUT00000056474.1">
    <property type="protein sequence ID" value="ENSOCUP00000048569.1"/>
    <property type="gene ID" value="ENSOCUG00000033973.1"/>
</dbReference>
<keyword evidence="11" id="KW-1185">Reference proteome</keyword>
<evidence type="ECO:0000256" key="5">
    <source>
        <dbReference type="ARBA" id="ARBA00022989"/>
    </source>
</evidence>
<evidence type="ECO:0000256" key="4">
    <source>
        <dbReference type="ARBA" id="ARBA00022787"/>
    </source>
</evidence>
<evidence type="ECO:0000256" key="1">
    <source>
        <dbReference type="ARBA" id="ARBA00004374"/>
    </source>
</evidence>
<organism evidence="10 11">
    <name type="scientific">Oryctolagus cuniculus</name>
    <name type="common">Rabbit</name>
    <dbReference type="NCBI Taxonomy" id="9986"/>
    <lineage>
        <taxon>Eukaryota</taxon>
        <taxon>Metazoa</taxon>
        <taxon>Chordata</taxon>
        <taxon>Craniata</taxon>
        <taxon>Vertebrata</taxon>
        <taxon>Euteleostomi</taxon>
        <taxon>Mammalia</taxon>
        <taxon>Eutheria</taxon>
        <taxon>Euarchontoglires</taxon>
        <taxon>Glires</taxon>
        <taxon>Lagomorpha</taxon>
        <taxon>Leporidae</taxon>
        <taxon>Oryctolagus</taxon>
    </lineage>
</organism>
<keyword evidence="7" id="KW-0496">Mitochondrion</keyword>
<dbReference type="Pfam" id="PF04930">
    <property type="entry name" value="FUN14"/>
    <property type="match status" value="1"/>
</dbReference>
<reference evidence="10" key="3">
    <citation type="submission" date="2025-09" db="UniProtKB">
        <authorList>
            <consortium name="Ensembl"/>
        </authorList>
    </citation>
    <scope>IDENTIFICATION</scope>
    <source>
        <strain evidence="10">Thorbecke</strain>
    </source>
</reference>
<evidence type="ECO:0000313" key="11">
    <source>
        <dbReference type="Proteomes" id="UP000001811"/>
    </source>
</evidence>
<comment type="similarity">
    <text evidence="2">Belongs to the FUN14 family.</text>
</comment>
<dbReference type="STRING" id="9986.ENSOCUP00000048569"/>
<keyword evidence="8 9" id="KW-0472">Membrane</keyword>
<evidence type="ECO:0000256" key="9">
    <source>
        <dbReference type="SAM" id="Phobius"/>
    </source>
</evidence>
<protein>
    <submittedName>
        <fullName evidence="10">Uncharacterized protein</fullName>
    </submittedName>
</protein>
<evidence type="ECO:0000256" key="7">
    <source>
        <dbReference type="ARBA" id="ARBA00023128"/>
    </source>
</evidence>
<dbReference type="EMBL" id="AAGW02008012">
    <property type="status" value="NOT_ANNOTATED_CDS"/>
    <property type="molecule type" value="Genomic_DNA"/>
</dbReference>
<dbReference type="GO" id="GO:0005741">
    <property type="term" value="C:mitochondrial outer membrane"/>
    <property type="evidence" value="ECO:0007669"/>
    <property type="project" value="UniProtKB-SubCell"/>
</dbReference>
<keyword evidence="3 9" id="KW-0812">Transmembrane</keyword>
<evidence type="ECO:0000313" key="10">
    <source>
        <dbReference type="Ensembl" id="ENSOCUP00000048569.1"/>
    </source>
</evidence>